<feature type="non-terminal residue" evidence="4">
    <location>
        <position position="83"/>
    </location>
</feature>
<keyword evidence="2" id="KW-0028">Amino-acid biosynthesis</keyword>
<dbReference type="Gene3D" id="3.30.360.10">
    <property type="entry name" value="Dihydrodipicolinate Reductase, domain 2"/>
    <property type="match status" value="1"/>
</dbReference>
<reference evidence="4 5" key="1">
    <citation type="journal article" date="2012" name="Science">
        <title>The Paleozoic origin of enzymatic lignin decomposition reconstructed from 31 fungal genomes.</title>
        <authorList>
            <person name="Floudas D."/>
            <person name="Binder M."/>
            <person name="Riley R."/>
            <person name="Barry K."/>
            <person name="Blanchette R.A."/>
            <person name="Henrissat B."/>
            <person name="Martinez A.T."/>
            <person name="Otillar R."/>
            <person name="Spatafora J.W."/>
            <person name="Yadav J.S."/>
            <person name="Aerts A."/>
            <person name="Benoit I."/>
            <person name="Boyd A."/>
            <person name="Carlson A."/>
            <person name="Copeland A."/>
            <person name="Coutinho P.M."/>
            <person name="de Vries R.P."/>
            <person name="Ferreira P."/>
            <person name="Findley K."/>
            <person name="Foster B."/>
            <person name="Gaskell J."/>
            <person name="Glotzer D."/>
            <person name="Gorecki P."/>
            <person name="Heitman J."/>
            <person name="Hesse C."/>
            <person name="Hori C."/>
            <person name="Igarashi K."/>
            <person name="Jurgens J.A."/>
            <person name="Kallen N."/>
            <person name="Kersten P."/>
            <person name="Kohler A."/>
            <person name="Kuees U."/>
            <person name="Kumar T.K.A."/>
            <person name="Kuo A."/>
            <person name="LaButti K."/>
            <person name="Larrondo L.F."/>
            <person name="Lindquist E."/>
            <person name="Ling A."/>
            <person name="Lombard V."/>
            <person name="Lucas S."/>
            <person name="Lundell T."/>
            <person name="Martin R."/>
            <person name="McLaughlin D.J."/>
            <person name="Morgenstern I."/>
            <person name="Morin E."/>
            <person name="Murat C."/>
            <person name="Nagy L.G."/>
            <person name="Nolan M."/>
            <person name="Ohm R.A."/>
            <person name="Patyshakuliyeva A."/>
            <person name="Rokas A."/>
            <person name="Ruiz-Duenas F.J."/>
            <person name="Sabat G."/>
            <person name="Salamov A."/>
            <person name="Samejima M."/>
            <person name="Schmutz J."/>
            <person name="Slot J.C."/>
            <person name="St John F."/>
            <person name="Stenlid J."/>
            <person name="Sun H."/>
            <person name="Sun S."/>
            <person name="Syed K."/>
            <person name="Tsang A."/>
            <person name="Wiebenga A."/>
            <person name="Young D."/>
            <person name="Pisabarro A."/>
            <person name="Eastwood D.C."/>
            <person name="Martin F."/>
            <person name="Cullen D."/>
            <person name="Grigoriev I.V."/>
            <person name="Hibbett D.S."/>
        </authorList>
    </citation>
    <scope>NUCLEOTIDE SEQUENCE [LARGE SCALE GENOMIC DNA]</scope>
    <source>
        <strain evidence="4 5">LYAD-421 SS1</strain>
    </source>
</reference>
<dbReference type="EMBL" id="JH719471">
    <property type="protein sequence ID" value="EJF56447.1"/>
    <property type="molecule type" value="Genomic_DNA"/>
</dbReference>
<keyword evidence="1" id="KW-0560">Oxidoreductase</keyword>
<evidence type="ECO:0000256" key="1">
    <source>
        <dbReference type="ARBA" id="ARBA00023002"/>
    </source>
</evidence>
<dbReference type="InterPro" id="IPR032095">
    <property type="entry name" value="Sacchrp_dh-like_C"/>
</dbReference>
<dbReference type="RefSeq" id="XP_007370821.1">
    <property type="nucleotide sequence ID" value="XM_007370759.1"/>
</dbReference>
<evidence type="ECO:0000313" key="4">
    <source>
        <dbReference type="EMBL" id="EJF56447.1"/>
    </source>
</evidence>
<evidence type="ECO:0000313" key="5">
    <source>
        <dbReference type="Proteomes" id="UP000053319"/>
    </source>
</evidence>
<feature type="non-terminal residue" evidence="4">
    <location>
        <position position="1"/>
    </location>
</feature>
<dbReference type="Pfam" id="PF16653">
    <property type="entry name" value="Sacchrp_dh_C"/>
    <property type="match status" value="1"/>
</dbReference>
<evidence type="ECO:0000256" key="2">
    <source>
        <dbReference type="ARBA" id="ARBA00023154"/>
    </source>
</evidence>
<organism evidence="4 5">
    <name type="scientific">Dichomitus squalens (strain LYAD-421)</name>
    <name type="common">Western red white-rot fungus</name>
    <dbReference type="NCBI Taxonomy" id="732165"/>
    <lineage>
        <taxon>Eukaryota</taxon>
        <taxon>Fungi</taxon>
        <taxon>Dikarya</taxon>
        <taxon>Basidiomycota</taxon>
        <taxon>Agaricomycotina</taxon>
        <taxon>Agaricomycetes</taxon>
        <taxon>Polyporales</taxon>
        <taxon>Polyporaceae</taxon>
        <taxon>Dichomitus</taxon>
    </lineage>
</organism>
<gene>
    <name evidence="4" type="ORF">DICSQDRAFT_25460</name>
</gene>
<dbReference type="InterPro" id="IPR051168">
    <property type="entry name" value="AASS"/>
</dbReference>
<dbReference type="GO" id="GO:0005737">
    <property type="term" value="C:cytoplasm"/>
    <property type="evidence" value="ECO:0007669"/>
    <property type="project" value="TreeGrafter"/>
</dbReference>
<accession>R7SN70</accession>
<protein>
    <submittedName>
        <fullName evidence="4">Glyceraldehyde-3-phosphate dehydrogenase-like C-terminal domain-containing protein</fullName>
    </submittedName>
</protein>
<dbReference type="PANTHER" id="PTHR11133">
    <property type="entry name" value="SACCHAROPINE DEHYDROGENASE"/>
    <property type="match status" value="1"/>
</dbReference>
<dbReference type="GO" id="GO:0004753">
    <property type="term" value="F:saccharopine dehydrogenase activity"/>
    <property type="evidence" value="ECO:0007669"/>
    <property type="project" value="TreeGrafter"/>
</dbReference>
<dbReference type="GeneID" id="18841673"/>
<dbReference type="GO" id="GO:0019878">
    <property type="term" value="P:lysine biosynthetic process via aminoadipic acid"/>
    <property type="evidence" value="ECO:0007669"/>
    <property type="project" value="TreeGrafter"/>
</dbReference>
<dbReference type="HOGENOM" id="CLU_193190_0_0_1"/>
<dbReference type="AlphaFoldDB" id="R7SN70"/>
<evidence type="ECO:0000259" key="3">
    <source>
        <dbReference type="Pfam" id="PF16653"/>
    </source>
</evidence>
<dbReference type="PANTHER" id="PTHR11133:SF22">
    <property type="entry name" value="ALPHA-AMINOADIPIC SEMIALDEHYDE SYNTHASE, MITOCHONDRIAL"/>
    <property type="match status" value="1"/>
</dbReference>
<name>R7SN70_DICSQ</name>
<dbReference type="SUPFAM" id="SSF55347">
    <property type="entry name" value="Glyceraldehyde-3-phosphate dehydrogenase-like, C-terminal domain"/>
    <property type="match status" value="1"/>
</dbReference>
<keyword evidence="2" id="KW-0457">Lysine biosynthesis</keyword>
<dbReference type="Proteomes" id="UP000053319">
    <property type="component" value="Unassembled WGS sequence"/>
</dbReference>
<sequence>AVTADVLLMNKIGLDPDIDHCSAMSLIEPSREQGKEIVSFTSFCGGLPAPEDTDVPLGYKFSWSPKDVLTAASNSAPSRLRGE</sequence>
<proteinExistence type="predicted"/>
<feature type="domain" description="Saccharopine dehydrogenase-like C-terminal" evidence="3">
    <location>
        <begin position="13"/>
        <end position="78"/>
    </location>
</feature>
<dbReference type="KEGG" id="dsq:DICSQDRAFT_25460"/>